<dbReference type="Pfam" id="PF00347">
    <property type="entry name" value="Ribosomal_L6"/>
    <property type="match status" value="2"/>
</dbReference>
<keyword evidence="3 6" id="KW-0694">RNA-binding</keyword>
<dbReference type="FunFam" id="3.90.930.12:FF:000002">
    <property type="entry name" value="50S ribosomal protein L6"/>
    <property type="match status" value="1"/>
</dbReference>
<comment type="subunit">
    <text evidence="6">Part of the 50S ribosomal subunit.</text>
</comment>
<evidence type="ECO:0000256" key="1">
    <source>
        <dbReference type="ARBA" id="ARBA00009356"/>
    </source>
</evidence>
<comment type="function">
    <text evidence="6 8">This protein binds to the 23S rRNA, and is important in its secondary structure. It is located near the subunit interface in the base of the L7/L12 stalk, and near the tRNA binding site of the peptidyltransferase center.</text>
</comment>
<dbReference type="PANTHER" id="PTHR11655">
    <property type="entry name" value="60S/50S RIBOSOMAL PROTEIN L6/L9"/>
    <property type="match status" value="1"/>
</dbReference>
<dbReference type="AlphaFoldDB" id="A0A1F5I901"/>
<evidence type="ECO:0000256" key="6">
    <source>
        <dbReference type="HAMAP-Rule" id="MF_01365"/>
    </source>
</evidence>
<evidence type="ECO:0000256" key="5">
    <source>
        <dbReference type="ARBA" id="ARBA00023274"/>
    </source>
</evidence>
<feature type="domain" description="Large ribosomal subunit protein uL6 alpha-beta" evidence="9">
    <location>
        <begin position="12"/>
        <end position="82"/>
    </location>
</feature>
<keyword evidence="5 6" id="KW-0687">Ribonucleoprotein</keyword>
<organism evidence="10 11">
    <name type="scientific">Candidatus Curtissbacteria bacterium RIFCSPLOWO2_12_FULL_38_9</name>
    <dbReference type="NCBI Taxonomy" id="1797735"/>
    <lineage>
        <taxon>Bacteria</taxon>
        <taxon>Candidatus Curtissiibacteriota</taxon>
    </lineage>
</organism>
<dbReference type="PRINTS" id="PR00059">
    <property type="entry name" value="RIBOSOMALL6"/>
</dbReference>
<dbReference type="InterPro" id="IPR002358">
    <property type="entry name" value="Ribosomal_uL6_CS"/>
</dbReference>
<dbReference type="GO" id="GO:0003735">
    <property type="term" value="F:structural constituent of ribosome"/>
    <property type="evidence" value="ECO:0007669"/>
    <property type="project" value="UniProtKB-UniRule"/>
</dbReference>
<dbReference type="InterPro" id="IPR019906">
    <property type="entry name" value="Ribosomal_uL6_bac-type"/>
</dbReference>
<keyword evidence="4 6" id="KW-0689">Ribosomal protein</keyword>
<dbReference type="GO" id="GO:0022625">
    <property type="term" value="C:cytosolic large ribosomal subunit"/>
    <property type="evidence" value="ECO:0007669"/>
    <property type="project" value="UniProtKB-UniRule"/>
</dbReference>
<dbReference type="InterPro" id="IPR020040">
    <property type="entry name" value="Ribosomal_uL6_a/b-dom"/>
</dbReference>
<reference evidence="10 11" key="1">
    <citation type="journal article" date="2016" name="Nat. Commun.">
        <title>Thousands of microbial genomes shed light on interconnected biogeochemical processes in an aquifer system.</title>
        <authorList>
            <person name="Anantharaman K."/>
            <person name="Brown C.T."/>
            <person name="Hug L.A."/>
            <person name="Sharon I."/>
            <person name="Castelle C.J."/>
            <person name="Probst A.J."/>
            <person name="Thomas B.C."/>
            <person name="Singh A."/>
            <person name="Wilkins M.J."/>
            <person name="Karaoz U."/>
            <person name="Brodie E.L."/>
            <person name="Williams K.H."/>
            <person name="Hubbard S.S."/>
            <person name="Banfield J.F."/>
        </authorList>
    </citation>
    <scope>NUCLEOTIDE SEQUENCE [LARGE SCALE GENOMIC DNA]</scope>
</reference>
<dbReference type="Proteomes" id="UP000177300">
    <property type="component" value="Unassembled WGS sequence"/>
</dbReference>
<dbReference type="PROSITE" id="PS00525">
    <property type="entry name" value="RIBOSOMAL_L6_1"/>
    <property type="match status" value="1"/>
</dbReference>
<evidence type="ECO:0000256" key="8">
    <source>
        <dbReference type="RuleBase" id="RU003870"/>
    </source>
</evidence>
<accession>A0A1F5I901</accession>
<keyword evidence="2 6" id="KW-0699">rRNA-binding</keyword>
<gene>
    <name evidence="6" type="primary">rplF</name>
    <name evidence="10" type="ORF">A3G14_03135</name>
</gene>
<proteinExistence type="inferred from homology"/>
<dbReference type="FunFam" id="3.90.930.12:FF:000001">
    <property type="entry name" value="50S ribosomal protein L6"/>
    <property type="match status" value="1"/>
</dbReference>
<dbReference type="EMBL" id="MFBY01000050">
    <property type="protein sequence ID" value="OGE12749.1"/>
    <property type="molecule type" value="Genomic_DNA"/>
</dbReference>
<evidence type="ECO:0000313" key="10">
    <source>
        <dbReference type="EMBL" id="OGE12749.1"/>
    </source>
</evidence>
<dbReference type="PANTHER" id="PTHR11655:SF14">
    <property type="entry name" value="LARGE RIBOSOMAL SUBUNIT PROTEIN UL6M"/>
    <property type="match status" value="1"/>
</dbReference>
<dbReference type="GO" id="GO:0002181">
    <property type="term" value="P:cytoplasmic translation"/>
    <property type="evidence" value="ECO:0007669"/>
    <property type="project" value="TreeGrafter"/>
</dbReference>
<evidence type="ECO:0000259" key="9">
    <source>
        <dbReference type="Pfam" id="PF00347"/>
    </source>
</evidence>
<feature type="domain" description="Large ribosomal subunit protein uL6 alpha-beta" evidence="9">
    <location>
        <begin position="90"/>
        <end position="163"/>
    </location>
</feature>
<sequence>MSKIGNLPIETPEGVTVSVIDDIIKVSGSKGELSFSFRPEIKVETDGKEIKVSRRNDSKFVKSLHGLTRSLIANMIMGVTEGHSKKLELVGVGYRASKQGENLVLNVGYSHPVVIESITGIQLDTKENKITVSGADKALVGEIAATIRRVRPPEPYKGKGIKYVDEVIRRKAGKALKSAQGAA</sequence>
<dbReference type="SUPFAM" id="SSF56053">
    <property type="entry name" value="Ribosomal protein L6"/>
    <property type="match status" value="2"/>
</dbReference>
<comment type="caution">
    <text evidence="10">The sequence shown here is derived from an EMBL/GenBank/DDBJ whole genome shotgun (WGS) entry which is preliminary data.</text>
</comment>
<evidence type="ECO:0000313" key="11">
    <source>
        <dbReference type="Proteomes" id="UP000177300"/>
    </source>
</evidence>
<evidence type="ECO:0000256" key="3">
    <source>
        <dbReference type="ARBA" id="ARBA00022884"/>
    </source>
</evidence>
<comment type="similarity">
    <text evidence="1 6 7">Belongs to the universal ribosomal protein uL6 family.</text>
</comment>
<dbReference type="NCBIfam" id="TIGR03654">
    <property type="entry name" value="L6_bact"/>
    <property type="match status" value="1"/>
</dbReference>
<dbReference type="GO" id="GO:0019843">
    <property type="term" value="F:rRNA binding"/>
    <property type="evidence" value="ECO:0007669"/>
    <property type="project" value="UniProtKB-UniRule"/>
</dbReference>
<protein>
    <recommendedName>
        <fullName evidence="6">Large ribosomal subunit protein uL6</fullName>
    </recommendedName>
</protein>
<evidence type="ECO:0000256" key="7">
    <source>
        <dbReference type="RuleBase" id="RU003869"/>
    </source>
</evidence>
<evidence type="ECO:0000256" key="2">
    <source>
        <dbReference type="ARBA" id="ARBA00022730"/>
    </source>
</evidence>
<dbReference type="InterPro" id="IPR000702">
    <property type="entry name" value="Ribosomal_uL6-like"/>
</dbReference>
<evidence type="ECO:0000256" key="4">
    <source>
        <dbReference type="ARBA" id="ARBA00022980"/>
    </source>
</evidence>
<dbReference type="Gene3D" id="3.90.930.12">
    <property type="entry name" value="Ribosomal protein L6, alpha-beta domain"/>
    <property type="match status" value="2"/>
</dbReference>
<dbReference type="PIRSF" id="PIRSF002162">
    <property type="entry name" value="Ribosomal_L6"/>
    <property type="match status" value="1"/>
</dbReference>
<dbReference type="HAMAP" id="MF_01365_B">
    <property type="entry name" value="Ribosomal_uL6_B"/>
    <property type="match status" value="1"/>
</dbReference>
<dbReference type="InterPro" id="IPR036789">
    <property type="entry name" value="Ribosomal_uL6-like_a/b-dom_sf"/>
</dbReference>
<name>A0A1F5I901_9BACT</name>